<dbReference type="Proteomes" id="UP000578352">
    <property type="component" value="Unassembled WGS sequence"/>
</dbReference>
<dbReference type="SUPFAM" id="SSF102198">
    <property type="entry name" value="Putative cyclase"/>
    <property type="match status" value="1"/>
</dbReference>
<comment type="caution">
    <text evidence="1">The sequence shown here is derived from an EMBL/GenBank/DDBJ whole genome shotgun (WGS) entry which is preliminary data.</text>
</comment>
<protein>
    <submittedName>
        <fullName evidence="1">Kynurenine formamidase</fullName>
    </submittedName>
</protein>
<proteinExistence type="predicted"/>
<dbReference type="GO" id="GO:0004061">
    <property type="term" value="F:arylformamidase activity"/>
    <property type="evidence" value="ECO:0007669"/>
    <property type="project" value="InterPro"/>
</dbReference>
<dbReference type="RefSeq" id="WP_179604584.1">
    <property type="nucleotide sequence ID" value="NZ_BAABEH010000001.1"/>
</dbReference>
<gene>
    <name evidence="1" type="ORF">HNR13_000835</name>
</gene>
<sequence>MRVVDLSHPLRGGMTVFPGDPEVRVEPAVTIAEAGVSVLSLELGSHTGTHVDAPSHTVEGGATIDAVDLGRLIGPALVVDVNGLPPRTRIRAEDVRDALREVEPGTIVLFRTGWSALFDEPGYLDHPFLDAGVASALLDAGVTVVGVDALNPDETPRDDPAPSLPFHDVFLGAGGLIIENLTGLDRITASAPQFVGLPLPIAGRDGAPLRAVVVEDDAE</sequence>
<dbReference type="EMBL" id="JACCFL010000001">
    <property type="protein sequence ID" value="NYJ22548.1"/>
    <property type="molecule type" value="Genomic_DNA"/>
</dbReference>
<evidence type="ECO:0000313" key="2">
    <source>
        <dbReference type="Proteomes" id="UP000578352"/>
    </source>
</evidence>
<dbReference type="PANTHER" id="PTHR31118">
    <property type="entry name" value="CYCLASE-LIKE PROTEIN 2"/>
    <property type="match status" value="1"/>
</dbReference>
<evidence type="ECO:0000313" key="1">
    <source>
        <dbReference type="EMBL" id="NYJ22548.1"/>
    </source>
</evidence>
<name>A0A853CQI5_9MICO</name>
<reference evidence="1 2" key="1">
    <citation type="submission" date="2020-07" db="EMBL/GenBank/DDBJ databases">
        <title>Sequencing the genomes of 1000 actinobacteria strains.</title>
        <authorList>
            <person name="Klenk H.-P."/>
        </authorList>
    </citation>
    <scope>NUCLEOTIDE SEQUENCE [LARGE SCALE GENOMIC DNA]</scope>
    <source>
        <strain evidence="1 2">DSM 15165</strain>
    </source>
</reference>
<organism evidence="1 2">
    <name type="scientific">Leifsonia shinshuensis</name>
    <dbReference type="NCBI Taxonomy" id="150026"/>
    <lineage>
        <taxon>Bacteria</taxon>
        <taxon>Bacillati</taxon>
        <taxon>Actinomycetota</taxon>
        <taxon>Actinomycetes</taxon>
        <taxon>Micrococcales</taxon>
        <taxon>Microbacteriaceae</taxon>
        <taxon>Leifsonia</taxon>
    </lineage>
</organism>
<accession>A0A853CQI5</accession>
<dbReference type="Gene3D" id="3.50.30.50">
    <property type="entry name" value="Putative cyclase"/>
    <property type="match status" value="1"/>
</dbReference>
<dbReference type="AlphaFoldDB" id="A0A853CQI5"/>
<dbReference type="InterPro" id="IPR037175">
    <property type="entry name" value="KFase_sf"/>
</dbReference>
<dbReference type="PANTHER" id="PTHR31118:SF32">
    <property type="entry name" value="KYNURENINE FORMAMIDASE"/>
    <property type="match status" value="1"/>
</dbReference>
<dbReference type="Pfam" id="PF04199">
    <property type="entry name" value="Cyclase"/>
    <property type="match status" value="1"/>
</dbReference>
<dbReference type="InterPro" id="IPR007325">
    <property type="entry name" value="KFase/CYL"/>
</dbReference>
<dbReference type="GO" id="GO:0019441">
    <property type="term" value="P:L-tryptophan catabolic process to kynurenine"/>
    <property type="evidence" value="ECO:0007669"/>
    <property type="project" value="InterPro"/>
</dbReference>